<dbReference type="Proteomes" id="UP000199533">
    <property type="component" value="Unassembled WGS sequence"/>
</dbReference>
<accession>A0A1I4EAV3</accession>
<dbReference type="AlphaFoldDB" id="A0A1I4EAV3"/>
<evidence type="ECO:0000313" key="2">
    <source>
        <dbReference type="Proteomes" id="UP000199533"/>
    </source>
</evidence>
<keyword evidence="2" id="KW-1185">Reference proteome</keyword>
<organism evidence="1 2">
    <name type="scientific">Nitrosomonas aestuarii</name>
    <dbReference type="NCBI Taxonomy" id="52441"/>
    <lineage>
        <taxon>Bacteria</taxon>
        <taxon>Pseudomonadati</taxon>
        <taxon>Pseudomonadota</taxon>
        <taxon>Betaproteobacteria</taxon>
        <taxon>Nitrosomonadales</taxon>
        <taxon>Nitrosomonadaceae</taxon>
        <taxon>Nitrosomonas</taxon>
    </lineage>
</organism>
<evidence type="ECO:0000313" key="1">
    <source>
        <dbReference type="EMBL" id="SFL01311.1"/>
    </source>
</evidence>
<proteinExistence type="predicted"/>
<protein>
    <submittedName>
        <fullName evidence="1">Uncharacterized protein</fullName>
    </submittedName>
</protein>
<dbReference type="EMBL" id="FOSP01000026">
    <property type="protein sequence ID" value="SFL01311.1"/>
    <property type="molecule type" value="Genomic_DNA"/>
</dbReference>
<sequence>MLLGVLMVETAGIEPASASPLQAVLHT</sequence>
<gene>
    <name evidence="1" type="ORF">SAMN05216302_102624</name>
</gene>
<name>A0A1I4EAV3_9PROT</name>
<reference evidence="2" key="1">
    <citation type="submission" date="2016-10" db="EMBL/GenBank/DDBJ databases">
        <authorList>
            <person name="Varghese N."/>
            <person name="Submissions S."/>
        </authorList>
    </citation>
    <scope>NUCLEOTIDE SEQUENCE [LARGE SCALE GENOMIC DNA]</scope>
    <source>
        <strain evidence="2">Nm69</strain>
    </source>
</reference>